<keyword evidence="5" id="KW-1185">Reference proteome</keyword>
<dbReference type="InterPro" id="IPR009767">
    <property type="entry name" value="DNA_helicase_TraI_C"/>
</dbReference>
<evidence type="ECO:0000313" key="5">
    <source>
        <dbReference type="Proteomes" id="UP001177592"/>
    </source>
</evidence>
<organism evidence="2 4">
    <name type="scientific">Arsenophonus nasoniae</name>
    <name type="common">son-killer infecting Nasonia vitripennis</name>
    <dbReference type="NCBI Taxonomy" id="638"/>
    <lineage>
        <taxon>Bacteria</taxon>
        <taxon>Pseudomonadati</taxon>
        <taxon>Pseudomonadota</taxon>
        <taxon>Gammaproteobacteria</taxon>
        <taxon>Enterobacterales</taxon>
        <taxon>Morganellaceae</taxon>
        <taxon>Arsenophonus</taxon>
    </lineage>
</organism>
<dbReference type="Proteomes" id="UP000295134">
    <property type="component" value="Plasmid pArsFIN2"/>
</dbReference>
<geneLocation type="plasmid" evidence="3 5">
    <name>paNv_CAN1</name>
</geneLocation>
<proteinExistence type="predicted"/>
<dbReference type="AlphaFoldDB" id="A0A4P7L6P6"/>
<sequence>MLLTLKAIQFPNHQGRAALRASHLSGESMGKWLRMGKKYPQNYLGFPVFDQNGKQAGVWMTRLNNGNTQKPIGNHTIGKRIGSQEARFLAFQHSQNGKTALANTLTEAVEIAANHPQNGLIVRLEGNDIPHNLKAITGGQQWANQPPDEFTQTKRELEENARKIAKSFGKETDKFNPLSPDKTKEYVDSLKERQTSTLTPEQRKALEDYQQKQNIDEIVKKVVNENRLTKQLQQIEREMVRDLAKEKTLGD</sequence>
<dbReference type="Pfam" id="PF07057">
    <property type="entry name" value="TraI_C"/>
    <property type="match status" value="1"/>
</dbReference>
<reference evidence="2 4" key="1">
    <citation type="submission" date="2019-03" db="EMBL/GenBank/DDBJ databases">
        <title>Long-read sequencing reveals hyperdense prophage content in a complex bacterial symbiont genome.</title>
        <authorList>
            <person name="Frost C.L."/>
            <person name="Siozios S."/>
            <person name="Nadal-Jimenez P."/>
            <person name="Brockhurst M.A."/>
            <person name="King K.C."/>
            <person name="Darby A.C."/>
            <person name="Hurst G.D.D."/>
        </authorList>
    </citation>
    <scope>NUCLEOTIDE SEQUENCE [LARGE SCALE GENOMIC DNA]</scope>
    <source>
        <strain evidence="2 4">FIN</strain>
        <plasmid evidence="2">pArsFIN2</plasmid>
        <plasmid evidence="4">parsfin2</plasmid>
    </source>
</reference>
<evidence type="ECO:0000313" key="2">
    <source>
        <dbReference type="EMBL" id="QBY45698.1"/>
    </source>
</evidence>
<accession>A0A4P7L6P6</accession>
<dbReference type="RefSeq" id="WP_135678332.1">
    <property type="nucleotide sequence ID" value="NZ_CP038614.1"/>
</dbReference>
<evidence type="ECO:0000313" key="4">
    <source>
        <dbReference type="Proteomes" id="UP000295134"/>
    </source>
</evidence>
<dbReference type="GO" id="GO:0003678">
    <property type="term" value="F:DNA helicase activity"/>
    <property type="evidence" value="ECO:0007669"/>
    <property type="project" value="InterPro"/>
</dbReference>
<dbReference type="EMBL" id="CP123524">
    <property type="protein sequence ID" value="WGM07954.1"/>
    <property type="molecule type" value="Genomic_DNA"/>
</dbReference>
<geneLocation type="plasmid" evidence="2">
    <name>pArsFIN2</name>
</geneLocation>
<protein>
    <submittedName>
        <fullName evidence="3">Conjugative transfer relaxase/helicase TraI</fullName>
    </submittedName>
    <submittedName>
        <fullName evidence="2">Multifunctional conjugation protein TraI</fullName>
    </submittedName>
</protein>
<evidence type="ECO:0000259" key="1">
    <source>
        <dbReference type="Pfam" id="PF07057"/>
    </source>
</evidence>
<geneLocation type="plasmid" evidence="4">
    <name>parsfin2</name>
</geneLocation>
<name>A0A4P7L6P6_9GAMM</name>
<dbReference type="GO" id="GO:0003677">
    <property type="term" value="F:DNA binding"/>
    <property type="evidence" value="ECO:0007669"/>
    <property type="project" value="InterPro"/>
</dbReference>
<dbReference type="KEGG" id="ans:ArsFIN_43090"/>
<dbReference type="GO" id="GO:0016818">
    <property type="term" value="F:hydrolase activity, acting on acid anhydrides, in phosphorus-containing anhydrides"/>
    <property type="evidence" value="ECO:0007669"/>
    <property type="project" value="InterPro"/>
</dbReference>
<keyword evidence="2" id="KW-0614">Plasmid</keyword>
<dbReference type="EMBL" id="CP038614">
    <property type="protein sequence ID" value="QBY45698.1"/>
    <property type="molecule type" value="Genomic_DNA"/>
</dbReference>
<feature type="domain" description="DNA helicase TraI type C-terminal" evidence="1">
    <location>
        <begin position="14"/>
        <end position="139"/>
    </location>
</feature>
<evidence type="ECO:0000313" key="3">
    <source>
        <dbReference type="EMBL" id="WGM07954.1"/>
    </source>
</evidence>
<dbReference type="GO" id="GO:0005524">
    <property type="term" value="F:ATP binding"/>
    <property type="evidence" value="ECO:0007669"/>
    <property type="project" value="InterPro"/>
</dbReference>
<gene>
    <name evidence="2" type="primary">traI_1</name>
    <name evidence="2" type="ORF">ArsFIN_43090</name>
    <name evidence="3" type="ORF">QE258_22110</name>
</gene>
<dbReference type="GeneID" id="39751965"/>
<reference evidence="3" key="2">
    <citation type="submission" date="2023-04" db="EMBL/GenBank/DDBJ databases">
        <title>Genome dynamics across the evolutionary transition to endosymbiosis.</title>
        <authorList>
            <person name="Siozios S."/>
            <person name="Nadal-Jimenez P."/>
            <person name="Azagi T."/>
            <person name="Sprong H."/>
            <person name="Frost C.L."/>
            <person name="Parratt S.R."/>
            <person name="Taylor G."/>
            <person name="Brettell L."/>
            <person name="Lew K.C."/>
            <person name="Croft L."/>
            <person name="King K.C."/>
            <person name="Brockhurst M.A."/>
            <person name="Hypsa V."/>
            <person name="Novakova E."/>
            <person name="Darby A.C."/>
            <person name="Hurst G.D.D."/>
        </authorList>
    </citation>
    <scope>NUCLEOTIDE SEQUENCE</scope>
    <source>
        <strain evidence="3">ANv_CAN</strain>
        <plasmid evidence="3">paNv_CAN1</plasmid>
    </source>
</reference>
<dbReference type="Proteomes" id="UP001177592">
    <property type="component" value="Plasmid paNv_CAN1"/>
</dbReference>